<name>A0A5S3YME3_9GAMM</name>
<accession>A0A5S3YME3</accession>
<keyword evidence="1" id="KW-0472">Membrane</keyword>
<organism evidence="2 3">
    <name type="scientific">Pseudoalteromonas ruthenica</name>
    <dbReference type="NCBI Taxonomy" id="151081"/>
    <lineage>
        <taxon>Bacteria</taxon>
        <taxon>Pseudomonadati</taxon>
        <taxon>Pseudomonadota</taxon>
        <taxon>Gammaproteobacteria</taxon>
        <taxon>Alteromonadales</taxon>
        <taxon>Pseudoalteromonadaceae</taxon>
        <taxon>Pseudoalteromonas</taxon>
    </lineage>
</organism>
<feature type="transmembrane region" description="Helical" evidence="1">
    <location>
        <begin position="21"/>
        <end position="41"/>
    </location>
</feature>
<keyword evidence="1" id="KW-0812">Transmembrane</keyword>
<evidence type="ECO:0000313" key="2">
    <source>
        <dbReference type="EMBL" id="TMP77249.1"/>
    </source>
</evidence>
<keyword evidence="1" id="KW-1133">Transmembrane helix</keyword>
<evidence type="ECO:0000313" key="3">
    <source>
        <dbReference type="Proteomes" id="UP000305874"/>
    </source>
</evidence>
<comment type="caution">
    <text evidence="2">The sequence shown here is derived from an EMBL/GenBank/DDBJ whole genome shotgun (WGS) entry which is preliminary data.</text>
</comment>
<gene>
    <name evidence="2" type="ORF">CWC05_20530</name>
</gene>
<reference evidence="3" key="2">
    <citation type="submission" date="2019-06" db="EMBL/GenBank/DDBJ databases">
        <title>Co-occurence of chitin degradation, pigmentation and bioactivity in marine Pseudoalteromonas.</title>
        <authorList>
            <person name="Sonnenschein E.C."/>
            <person name="Bech P.K."/>
        </authorList>
    </citation>
    <scope>NUCLEOTIDE SEQUENCE [LARGE SCALE GENOMIC DNA]</scope>
    <source>
        <strain evidence="3">S2897</strain>
    </source>
</reference>
<sequence length="59" mass="6890">MLLIKQFAKIKHINITPPMLEIQWSCFKSGATLFLFLIVLMTPLNNEKNDTINYQFNGF</sequence>
<protein>
    <submittedName>
        <fullName evidence="2">Uncharacterized protein</fullName>
    </submittedName>
</protein>
<proteinExistence type="predicted"/>
<evidence type="ECO:0000256" key="1">
    <source>
        <dbReference type="SAM" id="Phobius"/>
    </source>
</evidence>
<dbReference type="EMBL" id="PNCG01000370">
    <property type="protein sequence ID" value="TMP77249.1"/>
    <property type="molecule type" value="Genomic_DNA"/>
</dbReference>
<dbReference type="Proteomes" id="UP000305874">
    <property type="component" value="Unassembled WGS sequence"/>
</dbReference>
<reference evidence="2 3" key="1">
    <citation type="submission" date="2017-12" db="EMBL/GenBank/DDBJ databases">
        <authorList>
            <person name="Paulsen S."/>
            <person name="Gram L.K."/>
        </authorList>
    </citation>
    <scope>NUCLEOTIDE SEQUENCE [LARGE SCALE GENOMIC DNA]</scope>
    <source>
        <strain evidence="2 3">S2897</strain>
    </source>
</reference>
<dbReference type="AlphaFoldDB" id="A0A5S3YME3"/>